<feature type="transmembrane region" description="Helical" evidence="9">
    <location>
        <begin position="55"/>
        <end position="74"/>
    </location>
</feature>
<comment type="caution">
    <text evidence="10">The sequence shown here is derived from an EMBL/GenBank/DDBJ whole genome shotgun (WGS) entry which is preliminary data.</text>
</comment>
<evidence type="ECO:0000256" key="2">
    <source>
        <dbReference type="ARBA" id="ARBA00022448"/>
    </source>
</evidence>
<evidence type="ECO:0000256" key="1">
    <source>
        <dbReference type="ARBA" id="ARBA00004651"/>
    </source>
</evidence>
<keyword evidence="2" id="KW-0813">Transport</keyword>
<name>A0A316A456_SEDFL</name>
<dbReference type="Pfam" id="PF25539">
    <property type="entry name" value="Bestrophin_2"/>
    <property type="match status" value="1"/>
</dbReference>
<dbReference type="PANTHER" id="PTHR33281">
    <property type="entry name" value="UPF0187 PROTEIN YNEE"/>
    <property type="match status" value="1"/>
</dbReference>
<keyword evidence="3" id="KW-1003">Cell membrane</keyword>
<keyword evidence="4 9" id="KW-0812">Transmembrane</keyword>
<sequence length="298" mass="34304">MNTKNRPSFLDSTIFTILRFKGYLIRRLLSSLIAVIIPTALLCLIYELGFLNLEFTSFTLPGLMGAALGLLLVFRTNTAYDRWWEARKNLGGLVNTSRNFAFQVVNLIKNQEERIYLVKLIAAYPFLLKEHLRDRKNLSEVSFLDEQEIKLIDAWAHKPNSAIQLMLRTINKAYTRNEITDFQQLKLIENTDELIDIIGKCERIKNTPIPSAHNYLLKIYIWIYAMVIPFGFISSLGWWTILAVTSIYYVAMSLVTIAEEIEEPFGEDPNDLPVDKIAQNICKNVFEIMEGETTPELV</sequence>
<keyword evidence="5 9" id="KW-1133">Transmembrane helix</keyword>
<evidence type="ECO:0000256" key="5">
    <source>
        <dbReference type="ARBA" id="ARBA00022989"/>
    </source>
</evidence>
<reference evidence="10 11" key="1">
    <citation type="submission" date="2018-03" db="EMBL/GenBank/DDBJ databases">
        <title>Genomic Encyclopedia of Archaeal and Bacterial Type Strains, Phase II (KMG-II): from individual species to whole genera.</title>
        <authorList>
            <person name="Goeker M."/>
        </authorList>
    </citation>
    <scope>NUCLEOTIDE SEQUENCE [LARGE SCALE GENOMIC DNA]</scope>
    <source>
        <strain evidence="10 11">DSM 28229</strain>
    </source>
</reference>
<dbReference type="PANTHER" id="PTHR33281:SF19">
    <property type="entry name" value="VOLTAGE-DEPENDENT ANION CHANNEL-FORMING PROTEIN YNEE"/>
    <property type="match status" value="1"/>
</dbReference>
<dbReference type="AlphaFoldDB" id="A0A316A456"/>
<dbReference type="GO" id="GO:0005254">
    <property type="term" value="F:chloride channel activity"/>
    <property type="evidence" value="ECO:0007669"/>
    <property type="project" value="InterPro"/>
</dbReference>
<evidence type="ECO:0000256" key="3">
    <source>
        <dbReference type="ARBA" id="ARBA00022475"/>
    </source>
</evidence>
<dbReference type="RefSeq" id="WP_109616005.1">
    <property type="nucleotide sequence ID" value="NZ_QGDO01000001.1"/>
</dbReference>
<organism evidence="10 11">
    <name type="scientific">Sediminitomix flava</name>
    <dbReference type="NCBI Taxonomy" id="379075"/>
    <lineage>
        <taxon>Bacteria</taxon>
        <taxon>Pseudomonadati</taxon>
        <taxon>Bacteroidota</taxon>
        <taxon>Cytophagia</taxon>
        <taxon>Cytophagales</taxon>
        <taxon>Flammeovirgaceae</taxon>
        <taxon>Sediminitomix</taxon>
    </lineage>
</organism>
<dbReference type="EMBL" id="QGDO01000001">
    <property type="protein sequence ID" value="PWJ44517.1"/>
    <property type="molecule type" value="Genomic_DNA"/>
</dbReference>
<comment type="similarity">
    <text evidence="8">Belongs to the anion channel-forming bestrophin (TC 1.A.46) family.</text>
</comment>
<evidence type="ECO:0000313" key="10">
    <source>
        <dbReference type="EMBL" id="PWJ44517.1"/>
    </source>
</evidence>
<evidence type="ECO:0000313" key="11">
    <source>
        <dbReference type="Proteomes" id="UP000245535"/>
    </source>
</evidence>
<evidence type="ECO:0000256" key="8">
    <source>
        <dbReference type="ARBA" id="ARBA00034708"/>
    </source>
</evidence>
<evidence type="ECO:0000256" key="6">
    <source>
        <dbReference type="ARBA" id="ARBA00023065"/>
    </source>
</evidence>
<feature type="transmembrane region" description="Helical" evidence="9">
    <location>
        <begin position="28"/>
        <end position="49"/>
    </location>
</feature>
<dbReference type="GO" id="GO:0005886">
    <property type="term" value="C:plasma membrane"/>
    <property type="evidence" value="ECO:0007669"/>
    <property type="project" value="UniProtKB-SubCell"/>
</dbReference>
<evidence type="ECO:0000256" key="9">
    <source>
        <dbReference type="SAM" id="Phobius"/>
    </source>
</evidence>
<keyword evidence="11" id="KW-1185">Reference proteome</keyword>
<proteinExistence type="inferred from homology"/>
<feature type="transmembrane region" description="Helical" evidence="9">
    <location>
        <begin position="215"/>
        <end position="232"/>
    </location>
</feature>
<protein>
    <submittedName>
        <fullName evidence="10">Putative membrane protein</fullName>
    </submittedName>
</protein>
<dbReference type="Proteomes" id="UP000245535">
    <property type="component" value="Unassembled WGS sequence"/>
</dbReference>
<keyword evidence="7 9" id="KW-0472">Membrane</keyword>
<evidence type="ECO:0000256" key="4">
    <source>
        <dbReference type="ARBA" id="ARBA00022692"/>
    </source>
</evidence>
<gene>
    <name evidence="10" type="ORF">BC781_101888</name>
</gene>
<dbReference type="InterPro" id="IPR044669">
    <property type="entry name" value="YneE/VCCN1/2-like"/>
</dbReference>
<evidence type="ECO:0000256" key="7">
    <source>
        <dbReference type="ARBA" id="ARBA00023136"/>
    </source>
</evidence>
<accession>A0A316A456</accession>
<dbReference type="OrthoDB" id="445589at2"/>
<comment type="subcellular location">
    <subcellularLocation>
        <location evidence="1">Cell membrane</location>
        <topology evidence="1">Multi-pass membrane protein</topology>
    </subcellularLocation>
</comment>
<keyword evidence="6" id="KW-0406">Ion transport</keyword>